<dbReference type="PANTHER" id="PTHR23037:SF45">
    <property type="entry name" value="INTERLEUKIN 13 RECEPTOR SUBUNIT ALPHA 2"/>
    <property type="match status" value="1"/>
</dbReference>
<keyword evidence="3" id="KW-0732">Signal</keyword>
<dbReference type="GeneID" id="101660798"/>
<keyword evidence="10" id="KW-1185">Reference proteome</keyword>
<keyword evidence="5 8" id="KW-0472">Membrane</keyword>
<keyword evidence="6 11" id="KW-0675">Receptor</keyword>
<dbReference type="InterPro" id="IPR003961">
    <property type="entry name" value="FN3_dom"/>
</dbReference>
<evidence type="ECO:0000256" key="1">
    <source>
        <dbReference type="ARBA" id="ARBA00004479"/>
    </source>
</evidence>
<dbReference type="Proteomes" id="UP000694863">
    <property type="component" value="Unplaced"/>
</dbReference>
<evidence type="ECO:0000256" key="5">
    <source>
        <dbReference type="ARBA" id="ARBA00023136"/>
    </source>
</evidence>
<protein>
    <submittedName>
        <fullName evidence="11">Interleukin-13 receptor subunit alpha-2</fullName>
    </submittedName>
</protein>
<dbReference type="CDD" id="cd00063">
    <property type="entry name" value="FN3"/>
    <property type="match status" value="1"/>
</dbReference>
<reference evidence="11" key="1">
    <citation type="submission" date="2025-08" db="UniProtKB">
        <authorList>
            <consortium name="RefSeq"/>
        </authorList>
    </citation>
    <scope>IDENTIFICATION</scope>
</reference>
<feature type="transmembrane region" description="Helical" evidence="8">
    <location>
        <begin position="354"/>
        <end position="377"/>
    </location>
</feature>
<gene>
    <name evidence="11" type="primary">IL13RA2</name>
</gene>
<evidence type="ECO:0000256" key="4">
    <source>
        <dbReference type="ARBA" id="ARBA00022989"/>
    </source>
</evidence>
<dbReference type="InterPro" id="IPR015321">
    <property type="entry name" value="TypeI_recpt_CBD"/>
</dbReference>
<evidence type="ECO:0000256" key="7">
    <source>
        <dbReference type="ARBA" id="ARBA00023180"/>
    </source>
</evidence>
<evidence type="ECO:0000256" key="8">
    <source>
        <dbReference type="SAM" id="Phobius"/>
    </source>
</evidence>
<dbReference type="InterPro" id="IPR036116">
    <property type="entry name" value="FN3_sf"/>
</dbReference>
<dbReference type="Gene3D" id="2.60.40.10">
    <property type="entry name" value="Immunoglobulins"/>
    <property type="match status" value="3"/>
</dbReference>
<dbReference type="InterPro" id="IPR013783">
    <property type="entry name" value="Ig-like_fold"/>
</dbReference>
<evidence type="ECO:0000313" key="11">
    <source>
        <dbReference type="RefSeq" id="XP_004710164.2"/>
    </source>
</evidence>
<name>A0ABM0IXL8_ECHTE</name>
<keyword evidence="7" id="KW-0325">Glycoprotein</keyword>
<dbReference type="InterPro" id="IPR003532">
    <property type="entry name" value="Short_hematopoietin_rcpt_2_CS"/>
</dbReference>
<dbReference type="Pfam" id="PF09240">
    <property type="entry name" value="IL6Ra-bind"/>
    <property type="match status" value="1"/>
</dbReference>
<keyword evidence="2 8" id="KW-0812">Transmembrane</keyword>
<proteinExistence type="predicted"/>
<dbReference type="RefSeq" id="XP_004710164.2">
    <property type="nucleotide sequence ID" value="XM_004710107.2"/>
</dbReference>
<evidence type="ECO:0000313" key="10">
    <source>
        <dbReference type="Proteomes" id="UP000694863"/>
    </source>
</evidence>
<comment type="subcellular location">
    <subcellularLocation>
        <location evidence="1">Membrane</location>
        <topology evidence="1">Single-pass type I membrane protein</topology>
    </subcellularLocation>
</comment>
<evidence type="ECO:0000256" key="6">
    <source>
        <dbReference type="ARBA" id="ARBA00023170"/>
    </source>
</evidence>
<accession>A0ABM0IXL8</accession>
<dbReference type="PANTHER" id="PTHR23037">
    <property type="entry name" value="CYTOKINE RECEPTOR"/>
    <property type="match status" value="1"/>
</dbReference>
<feature type="domain" description="Type I cytokine receptor cytokine-binding" evidence="9">
    <location>
        <begin position="156"/>
        <end position="249"/>
    </location>
</feature>
<evidence type="ECO:0000256" key="2">
    <source>
        <dbReference type="ARBA" id="ARBA00022692"/>
    </source>
</evidence>
<sequence length="401" mass="46384">MDQGGGFKVLKRGEMAFLHLDIRCLYTILLSTTFGCIFSSTTELKVNPPQHFEIVDLGYLGYLSLQWKPPLTLDDFKDCAVEYELKCRNNDSEDWKTIITKKLSYRVGFDLNKGIEAKIRTILPEQCANGSNVQSSWLEATYWTPSQGNVATRIQDMDCVYNNWQYLSCSWKPGVNIPLDTNYYLFYWYDGLDQAAECAEYLKANGTNIGCRFPSLESADYKDFYICVNGSSESMSIMSNYFIFQLQNIVKPLPPHYFLLIMNSSGAINLKWTVPRGPIPARCFIYEISLREDDSTWMSCTVDNEIFTKRMSNKSHQICISVRSKVNMFCSDDGIWSEWTEEKCWRDNRWKETWAYSMLPLGFASLFLLSTLLLFLYNRQALLKTILNSNKEVFTQQETCC</sequence>
<dbReference type="SUPFAM" id="SSF49265">
    <property type="entry name" value="Fibronectin type III"/>
    <property type="match status" value="3"/>
</dbReference>
<evidence type="ECO:0000256" key="3">
    <source>
        <dbReference type="ARBA" id="ARBA00022729"/>
    </source>
</evidence>
<keyword evidence="4 8" id="KW-1133">Transmembrane helix</keyword>
<organism evidence="10 11">
    <name type="scientific">Echinops telfairi</name>
    <name type="common">Lesser hedgehog tenrec</name>
    <dbReference type="NCBI Taxonomy" id="9371"/>
    <lineage>
        <taxon>Eukaryota</taxon>
        <taxon>Metazoa</taxon>
        <taxon>Chordata</taxon>
        <taxon>Craniata</taxon>
        <taxon>Vertebrata</taxon>
        <taxon>Euteleostomi</taxon>
        <taxon>Mammalia</taxon>
        <taxon>Eutheria</taxon>
        <taxon>Afrotheria</taxon>
        <taxon>Tenrecidae</taxon>
        <taxon>Tenrecinae</taxon>
        <taxon>Echinops</taxon>
    </lineage>
</organism>
<dbReference type="PROSITE" id="PS01356">
    <property type="entry name" value="HEMATOPO_REC_S_F2"/>
    <property type="match status" value="1"/>
</dbReference>
<evidence type="ECO:0000259" key="9">
    <source>
        <dbReference type="Pfam" id="PF09240"/>
    </source>
</evidence>